<keyword evidence="3" id="KW-1185">Reference proteome</keyword>
<dbReference type="PANTHER" id="PTHR40396:SF1">
    <property type="entry name" value="ATPASE AAA-TYPE CORE DOMAIN-CONTAINING PROTEIN"/>
    <property type="match status" value="1"/>
</dbReference>
<feature type="domain" description="ATPase AAA-type core" evidence="1">
    <location>
        <begin position="35"/>
        <end position="397"/>
    </location>
</feature>
<name>A0A365H727_9ACTN</name>
<dbReference type="PANTHER" id="PTHR40396">
    <property type="entry name" value="ATPASE-LIKE PROTEIN"/>
    <property type="match status" value="1"/>
</dbReference>
<accession>A0A365H727</accession>
<keyword evidence="2" id="KW-0067">ATP-binding</keyword>
<keyword evidence="2" id="KW-0547">Nucleotide-binding</keyword>
<dbReference type="GO" id="GO:0016887">
    <property type="term" value="F:ATP hydrolysis activity"/>
    <property type="evidence" value="ECO:0007669"/>
    <property type="project" value="InterPro"/>
</dbReference>
<proteinExistence type="predicted"/>
<dbReference type="Proteomes" id="UP000251891">
    <property type="component" value="Unassembled WGS sequence"/>
</dbReference>
<comment type="caution">
    <text evidence="2">The sequence shown here is derived from an EMBL/GenBank/DDBJ whole genome shotgun (WGS) entry which is preliminary data.</text>
</comment>
<dbReference type="Pfam" id="PF13304">
    <property type="entry name" value="AAA_21"/>
    <property type="match status" value="1"/>
</dbReference>
<dbReference type="SUPFAM" id="SSF52540">
    <property type="entry name" value="P-loop containing nucleoside triphosphate hydrolases"/>
    <property type="match status" value="1"/>
</dbReference>
<dbReference type="AlphaFoldDB" id="A0A365H727"/>
<dbReference type="InterPro" id="IPR003959">
    <property type="entry name" value="ATPase_AAA_core"/>
</dbReference>
<dbReference type="InterPro" id="IPR027417">
    <property type="entry name" value="P-loop_NTPase"/>
</dbReference>
<gene>
    <name evidence="2" type="ORF">DPM19_14365</name>
</gene>
<protein>
    <submittedName>
        <fullName evidence="2">ATP-binding protein</fullName>
    </submittedName>
</protein>
<evidence type="ECO:0000259" key="1">
    <source>
        <dbReference type="Pfam" id="PF13304"/>
    </source>
</evidence>
<dbReference type="GO" id="GO:0005524">
    <property type="term" value="F:ATP binding"/>
    <property type="evidence" value="ECO:0007669"/>
    <property type="project" value="UniProtKB-KW"/>
</dbReference>
<dbReference type="Gene3D" id="3.40.50.300">
    <property type="entry name" value="P-loop containing nucleotide triphosphate hydrolases"/>
    <property type="match status" value="1"/>
</dbReference>
<organism evidence="2 3">
    <name type="scientific">Actinomadura craniellae</name>
    <dbReference type="NCBI Taxonomy" id="2231787"/>
    <lineage>
        <taxon>Bacteria</taxon>
        <taxon>Bacillati</taxon>
        <taxon>Actinomycetota</taxon>
        <taxon>Actinomycetes</taxon>
        <taxon>Streptosporangiales</taxon>
        <taxon>Thermomonosporaceae</taxon>
        <taxon>Actinomadura</taxon>
    </lineage>
</organism>
<dbReference type="RefSeq" id="WP_233510156.1">
    <property type="nucleotide sequence ID" value="NZ_QLYX01000005.1"/>
</dbReference>
<dbReference type="CDD" id="cd00267">
    <property type="entry name" value="ABC_ATPase"/>
    <property type="match status" value="1"/>
</dbReference>
<dbReference type="EMBL" id="QLYX01000005">
    <property type="protein sequence ID" value="RAY14887.1"/>
    <property type="molecule type" value="Genomic_DNA"/>
</dbReference>
<reference evidence="2 3" key="1">
    <citation type="submission" date="2018-06" db="EMBL/GenBank/DDBJ databases">
        <title>Actinomadura craniellae sp. nov. isolated from marine sponge Craniella sp.</title>
        <authorList>
            <person name="Li L."/>
            <person name="Xu Q.H."/>
            <person name="Lin H.W."/>
            <person name="Lu Y.H."/>
        </authorList>
    </citation>
    <scope>NUCLEOTIDE SEQUENCE [LARGE SCALE GENOMIC DNA]</scope>
    <source>
        <strain evidence="2 3">LHW63021</strain>
    </source>
</reference>
<evidence type="ECO:0000313" key="2">
    <source>
        <dbReference type="EMBL" id="RAY14887.1"/>
    </source>
</evidence>
<sequence length="469" mass="52525">MLLSFRVANHRSFYGEQELLLLPAYDKTRPVTPVAGVYGANASGKSNLLDALGFMRRAVLESFAQWGPLGGVPRDRFALARSAEAEPSTFGVDLLLDGQRYVYGFGADDDRITEEWLYTYPHGRRRVLFERDGDDFHFGDTLRGPKSTIEEVTRPNSLFLSAAAQHNLEQAAPIFAWFETSLVIAHQLDPLERRRSALRQLARKDNAGRMIQLMNSADLGISGIEVESGRETINVLRSFLTQAEEAGELDTKRIIEMLQKLRLSDQQLHHPPSSRPDFFSRSVINIEAGRDVHLFDFGPASTLPTAGTPKINTIRNTPDGPVRIPLSEESRGTQTWFDFLGTTLDALDGGQVLLVDELDASLHPLLVREFVRLFQNDETNPHGAQLIFTTHDTSLLARQQGEEVLRRDEVWFAEKTPTGETRLFPLTDFKPRQGLNWERRYLGGSVGAIPFLDPADFSTALDERHAANG</sequence>
<evidence type="ECO:0000313" key="3">
    <source>
        <dbReference type="Proteomes" id="UP000251891"/>
    </source>
</evidence>